<evidence type="ECO:0000256" key="2">
    <source>
        <dbReference type="SAM" id="Phobius"/>
    </source>
</evidence>
<dbReference type="OrthoDB" id="3436787at2759"/>
<keyword evidence="2" id="KW-0812">Transmembrane</keyword>
<keyword evidence="5" id="KW-1185">Reference proteome</keyword>
<accession>A0A8K0TJ77</accession>
<feature type="region of interest" description="Disordered" evidence="1">
    <location>
        <begin position="337"/>
        <end position="379"/>
    </location>
</feature>
<dbReference type="AlphaFoldDB" id="A0A8K0TJ77"/>
<protein>
    <submittedName>
        <fullName evidence="4">Uncharacterized protein</fullName>
    </submittedName>
</protein>
<gene>
    <name evidence="4" type="ORF">B0T11DRAFT_276530</name>
</gene>
<evidence type="ECO:0000256" key="1">
    <source>
        <dbReference type="SAM" id="MobiDB-lite"/>
    </source>
</evidence>
<feature type="compositionally biased region" description="Low complexity" evidence="1">
    <location>
        <begin position="427"/>
        <end position="443"/>
    </location>
</feature>
<feature type="compositionally biased region" description="Gly residues" evidence="1">
    <location>
        <begin position="583"/>
        <end position="593"/>
    </location>
</feature>
<proteinExistence type="predicted"/>
<feature type="compositionally biased region" description="Gly residues" evidence="1">
    <location>
        <begin position="356"/>
        <end position="379"/>
    </location>
</feature>
<feature type="compositionally biased region" description="Polar residues" evidence="1">
    <location>
        <begin position="504"/>
        <end position="519"/>
    </location>
</feature>
<keyword evidence="3" id="KW-0732">Signal</keyword>
<evidence type="ECO:0000313" key="4">
    <source>
        <dbReference type="EMBL" id="KAH7368149.1"/>
    </source>
</evidence>
<name>A0A8K0TJ77_9PEZI</name>
<comment type="caution">
    <text evidence="4">The sequence shown here is derived from an EMBL/GenBank/DDBJ whole genome shotgun (WGS) entry which is preliminary data.</text>
</comment>
<dbReference type="Proteomes" id="UP000813385">
    <property type="component" value="Unassembled WGS sequence"/>
</dbReference>
<dbReference type="EMBL" id="JAGPXD010000002">
    <property type="protein sequence ID" value="KAH7368149.1"/>
    <property type="molecule type" value="Genomic_DNA"/>
</dbReference>
<feature type="transmembrane region" description="Helical" evidence="2">
    <location>
        <begin position="388"/>
        <end position="410"/>
    </location>
</feature>
<feature type="region of interest" description="Disordered" evidence="1">
    <location>
        <begin position="427"/>
        <end position="593"/>
    </location>
</feature>
<sequence length="593" mass="60590">MARRHILSLMGLSLFGGVTAQDEKYITELPLFSLLAPCAQSALSENVMRQTSSCGDNNNVQSCVCTKDNNYAAIGTSISSSLSYNCGETATEDFTSASIVYSAYCTPDKSFDLPTPTTNLINDLVTDIPEFFNLARCAQSALSYAAIENMSTRCPREPVAAYAGCMCTRNRNSQEINSVISASVSYSCDNNAEDRTSAQDFFSAYCAMGNGTTNLPLPTPPPGAMTYYITALPGYSSLVSCAQTALGRVISSMGSSLCPDGPGALASCVCIKSGIFRYASSLVTASVKYSCESTALEDVTSAVGVLNQYCSEAKGEATATGLESVEQTYAVATGRTVATAPGPSATGSPTGPAETGSGGSVTSGGSDSGSNGGTSNGNSGGGSSIPAIAGGVAAGAGAVLIIGLIAWLIIRRKKKAAAAAAAGGASTAASDAHGPGSPPVVSGQPELAGQPIYAPPYSPGSGPMKESPARPDTVSPISPYGHAPPSPLASELHGQGGIRPSEMPGTQQAPPSELHTPQQWGPPGHAVPGQQYGQSLPLPPELQGHQPQYAQPYGQQPPQVPHGQPYPAYGWQQGPYSELESGYQGGQGAPHAR</sequence>
<organism evidence="4 5">
    <name type="scientific">Plectosphaerella cucumerina</name>
    <dbReference type="NCBI Taxonomy" id="40658"/>
    <lineage>
        <taxon>Eukaryota</taxon>
        <taxon>Fungi</taxon>
        <taxon>Dikarya</taxon>
        <taxon>Ascomycota</taxon>
        <taxon>Pezizomycotina</taxon>
        <taxon>Sordariomycetes</taxon>
        <taxon>Hypocreomycetidae</taxon>
        <taxon>Glomerellales</taxon>
        <taxon>Plectosphaerellaceae</taxon>
        <taxon>Plectosphaerella</taxon>
    </lineage>
</organism>
<evidence type="ECO:0000256" key="3">
    <source>
        <dbReference type="SAM" id="SignalP"/>
    </source>
</evidence>
<keyword evidence="2" id="KW-0472">Membrane</keyword>
<evidence type="ECO:0000313" key="5">
    <source>
        <dbReference type="Proteomes" id="UP000813385"/>
    </source>
</evidence>
<feature type="chain" id="PRO_5035433573" evidence="3">
    <location>
        <begin position="21"/>
        <end position="593"/>
    </location>
</feature>
<reference evidence="4" key="1">
    <citation type="journal article" date="2021" name="Nat. Commun.">
        <title>Genetic determinants of endophytism in the Arabidopsis root mycobiome.</title>
        <authorList>
            <person name="Mesny F."/>
            <person name="Miyauchi S."/>
            <person name="Thiergart T."/>
            <person name="Pickel B."/>
            <person name="Atanasova L."/>
            <person name="Karlsson M."/>
            <person name="Huettel B."/>
            <person name="Barry K.W."/>
            <person name="Haridas S."/>
            <person name="Chen C."/>
            <person name="Bauer D."/>
            <person name="Andreopoulos W."/>
            <person name="Pangilinan J."/>
            <person name="LaButti K."/>
            <person name="Riley R."/>
            <person name="Lipzen A."/>
            <person name="Clum A."/>
            <person name="Drula E."/>
            <person name="Henrissat B."/>
            <person name="Kohler A."/>
            <person name="Grigoriev I.V."/>
            <person name="Martin F.M."/>
            <person name="Hacquard S."/>
        </authorList>
    </citation>
    <scope>NUCLEOTIDE SEQUENCE</scope>
    <source>
        <strain evidence="4">MPI-CAGE-AT-0016</strain>
    </source>
</reference>
<feature type="compositionally biased region" description="Low complexity" evidence="1">
    <location>
        <begin position="543"/>
        <end position="568"/>
    </location>
</feature>
<keyword evidence="2" id="KW-1133">Transmembrane helix</keyword>
<feature type="signal peptide" evidence="3">
    <location>
        <begin position="1"/>
        <end position="20"/>
    </location>
</feature>
<feature type="compositionally biased region" description="Low complexity" evidence="1">
    <location>
        <begin position="338"/>
        <end position="355"/>
    </location>
</feature>